<keyword evidence="12" id="KW-1185">Reference proteome</keyword>
<evidence type="ECO:0000256" key="8">
    <source>
        <dbReference type="NCBIfam" id="TIGR01234"/>
    </source>
</evidence>
<dbReference type="EC" id="2.7.1.16" evidence="7 8"/>
<dbReference type="InterPro" id="IPR000577">
    <property type="entry name" value="Carb_kinase_FGGY"/>
</dbReference>
<sequence length="590" mass="62385">MAVEQAVQPPSYVIGVDYGTLSGRAVVVRVSDGAEMGSGVHEYSHAVMDTALVAGPFEGTAGLPLPPEWALQVPSDYVDVLRTAVPAALLAAGVDPADVIGIATDFTACTMVPTTADGTPLCELERFAGRPHAYVKLWKHHAAQAQADRINALAHERGEQWISRYGGLISSEWEFAKGLQLLEEDPEVYAATDHWVEAADWIVWQLGGVYVRNACTAGYKGIYQDGRYPSTEFLEALNPEFAGFVADKLEHTIGRLGEVAGTLTAKAAAWTGLPEGIAVAVGNVDAHVTAPAAQAVEPGQMTAIMGTSTCHVMNGEELHEVPGMCGVVDGGIVSGLWGYEAGQSGVGDIFGWFVDTAVPGSYAQAAADRDQSVHEYLTDLAAGQEIGEHGLVALDWHSGNRSVLVDHELSGLLVGQTLATRPEDTYRALLEATAFGTRTIVEEFQRAGVPVVELVVAGGLLKNRLLMQIYADVTRLPLSTIDSEQGPALGSAIHAAVAAGAYPDVRAAAQVMGRRTVAAYLPIEENAVRYDELFALYSGLHDHFGRLETPGADPVMHRLKAIRREARSLRAGVAPSGTGAQGVALEGVPA</sequence>
<proteinExistence type="inferred from homology"/>
<dbReference type="PANTHER" id="PTHR43435:SF4">
    <property type="entry name" value="FGGY CARBOHYDRATE KINASE DOMAIN-CONTAINING PROTEIN"/>
    <property type="match status" value="1"/>
</dbReference>
<keyword evidence="5 7" id="KW-0054">Arabinose catabolism</keyword>
<dbReference type="CDD" id="cd07781">
    <property type="entry name" value="ASKHA_NBD_FGGY_L-RBK"/>
    <property type="match status" value="1"/>
</dbReference>
<dbReference type="InterPro" id="IPR018485">
    <property type="entry name" value="FGGY_C"/>
</dbReference>
<feature type="domain" description="Carbohydrate kinase FGGY C-terminal" evidence="10">
    <location>
        <begin position="302"/>
        <end position="499"/>
    </location>
</feature>
<dbReference type="NCBIfam" id="TIGR01234">
    <property type="entry name" value="L-ribulokinase"/>
    <property type="match status" value="1"/>
</dbReference>
<dbReference type="PANTHER" id="PTHR43435">
    <property type="entry name" value="RIBULOKINASE"/>
    <property type="match status" value="1"/>
</dbReference>
<evidence type="ECO:0000256" key="7">
    <source>
        <dbReference type="HAMAP-Rule" id="MF_00520"/>
    </source>
</evidence>
<evidence type="ECO:0000256" key="2">
    <source>
        <dbReference type="ARBA" id="ARBA00022741"/>
    </source>
</evidence>
<dbReference type="GO" id="GO:0008741">
    <property type="term" value="F:ribulokinase activity"/>
    <property type="evidence" value="ECO:0007669"/>
    <property type="project" value="UniProtKB-EC"/>
</dbReference>
<evidence type="ECO:0000256" key="5">
    <source>
        <dbReference type="ARBA" id="ARBA00022935"/>
    </source>
</evidence>
<evidence type="ECO:0000313" key="12">
    <source>
        <dbReference type="Proteomes" id="UP000641803"/>
    </source>
</evidence>
<keyword evidence="2 7" id="KW-0547">Nucleotide-binding</keyword>
<dbReference type="Pfam" id="PF02782">
    <property type="entry name" value="FGGY_C"/>
    <property type="match status" value="1"/>
</dbReference>
<reference evidence="11 12" key="1">
    <citation type="submission" date="2020-08" db="EMBL/GenBank/DDBJ databases">
        <title>A Genomic Blueprint of the Chicken Gut Microbiome.</title>
        <authorList>
            <person name="Gilroy R."/>
            <person name="Ravi A."/>
            <person name="Getino M."/>
            <person name="Pursley I."/>
            <person name="Horton D.L."/>
            <person name="Alikhan N.-F."/>
            <person name="Baker D."/>
            <person name="Gharbi K."/>
            <person name="Hall N."/>
            <person name="Watson M."/>
            <person name="Adriaenssens E.M."/>
            <person name="Foster-Nyarko E."/>
            <person name="Jarju S."/>
            <person name="Secka A."/>
            <person name="Antonio M."/>
            <person name="Oren A."/>
            <person name="Chaudhuri R."/>
            <person name="La Ragione R.M."/>
            <person name="Hildebrand F."/>
            <person name="Pallen M.J."/>
        </authorList>
    </citation>
    <scope>NUCLEOTIDE SEQUENCE [LARGE SCALE GENOMIC DNA]</scope>
    <source>
        <strain evidence="11 12">Sa4CUA1</strain>
    </source>
</reference>
<evidence type="ECO:0000256" key="9">
    <source>
        <dbReference type="RuleBase" id="RU003455"/>
    </source>
</evidence>
<comment type="catalytic activity">
    <reaction evidence="7 9">
        <text>L-ribulose + ATP = L-ribulose 5-phosphate + ADP + H(+)</text>
        <dbReference type="Rhea" id="RHEA:22072"/>
        <dbReference type="ChEBI" id="CHEBI:15378"/>
        <dbReference type="ChEBI" id="CHEBI:16880"/>
        <dbReference type="ChEBI" id="CHEBI:30616"/>
        <dbReference type="ChEBI" id="CHEBI:58226"/>
        <dbReference type="ChEBI" id="CHEBI:456216"/>
        <dbReference type="EC" id="2.7.1.16"/>
    </reaction>
</comment>
<gene>
    <name evidence="7 11" type="primary">araB</name>
    <name evidence="11" type="ORF">H9652_13220</name>
</gene>
<dbReference type="HAMAP" id="MF_00520">
    <property type="entry name" value="Ribulokinase"/>
    <property type="match status" value="1"/>
</dbReference>
<dbReference type="Proteomes" id="UP000641803">
    <property type="component" value="Unassembled WGS sequence"/>
</dbReference>
<keyword evidence="4 7" id="KW-0067">ATP-binding</keyword>
<dbReference type="EMBL" id="JACSQQ010000022">
    <property type="protein sequence ID" value="MBD7951359.1"/>
    <property type="molecule type" value="Genomic_DNA"/>
</dbReference>
<organism evidence="11 12">
    <name type="scientific">Oerskovia rustica</name>
    <dbReference type="NCBI Taxonomy" id="2762237"/>
    <lineage>
        <taxon>Bacteria</taxon>
        <taxon>Bacillati</taxon>
        <taxon>Actinomycetota</taxon>
        <taxon>Actinomycetes</taxon>
        <taxon>Micrococcales</taxon>
        <taxon>Cellulomonadaceae</taxon>
        <taxon>Oerskovia</taxon>
    </lineage>
</organism>
<evidence type="ECO:0000256" key="1">
    <source>
        <dbReference type="ARBA" id="ARBA00022679"/>
    </source>
</evidence>
<comment type="similarity">
    <text evidence="7 9">Belongs to the ribulokinase family.</text>
</comment>
<evidence type="ECO:0000256" key="4">
    <source>
        <dbReference type="ARBA" id="ARBA00022840"/>
    </source>
</evidence>
<dbReference type="PIRSF" id="PIRSF000538">
    <property type="entry name" value="GlpK"/>
    <property type="match status" value="1"/>
</dbReference>
<dbReference type="SUPFAM" id="SSF53067">
    <property type="entry name" value="Actin-like ATPase domain"/>
    <property type="match status" value="2"/>
</dbReference>
<dbReference type="InterPro" id="IPR043129">
    <property type="entry name" value="ATPase_NBD"/>
</dbReference>
<comment type="caution">
    <text evidence="11">The sequence shown here is derived from an EMBL/GenBank/DDBJ whole genome shotgun (WGS) entry which is preliminary data.</text>
</comment>
<dbReference type="Gene3D" id="3.30.420.40">
    <property type="match status" value="2"/>
</dbReference>
<protein>
    <recommendedName>
        <fullName evidence="7 8">Ribulokinase</fullName>
        <ecNumber evidence="7 8">2.7.1.16</ecNumber>
    </recommendedName>
</protein>
<dbReference type="NCBIfam" id="NF003154">
    <property type="entry name" value="PRK04123.1"/>
    <property type="match status" value="1"/>
</dbReference>
<evidence type="ECO:0000313" key="11">
    <source>
        <dbReference type="EMBL" id="MBD7951359.1"/>
    </source>
</evidence>
<evidence type="ECO:0000256" key="3">
    <source>
        <dbReference type="ARBA" id="ARBA00022777"/>
    </source>
</evidence>
<accession>A0ABR8RUC6</accession>
<keyword evidence="1 7" id="KW-0808">Transferase</keyword>
<dbReference type="InterPro" id="IPR005929">
    <property type="entry name" value="Ribulokinase"/>
</dbReference>
<evidence type="ECO:0000259" key="10">
    <source>
        <dbReference type="Pfam" id="PF02782"/>
    </source>
</evidence>
<name>A0ABR8RUC6_9CELL</name>
<comment type="pathway">
    <text evidence="7 9">Carbohydrate degradation; L-arabinose degradation via L-ribulose; D-xylulose 5-phosphate from L-arabinose (bacterial route): step 2/3.</text>
</comment>
<keyword evidence="3 7" id="KW-0418">Kinase</keyword>
<evidence type="ECO:0000256" key="6">
    <source>
        <dbReference type="ARBA" id="ARBA00023277"/>
    </source>
</evidence>
<comment type="catalytic activity">
    <reaction evidence="7">
        <text>D-ribulose + ATP = D-ribulose 5-phosphate + ADP + H(+)</text>
        <dbReference type="Rhea" id="RHEA:17601"/>
        <dbReference type="ChEBI" id="CHEBI:15378"/>
        <dbReference type="ChEBI" id="CHEBI:17173"/>
        <dbReference type="ChEBI" id="CHEBI:30616"/>
        <dbReference type="ChEBI" id="CHEBI:58121"/>
        <dbReference type="ChEBI" id="CHEBI:456216"/>
        <dbReference type="EC" id="2.7.1.16"/>
    </reaction>
</comment>
<keyword evidence="6 7" id="KW-0119">Carbohydrate metabolism</keyword>